<dbReference type="EMBL" id="CM043019">
    <property type="protein sequence ID" value="KAI4460960.1"/>
    <property type="molecule type" value="Genomic_DNA"/>
</dbReference>
<dbReference type="Proteomes" id="UP001056778">
    <property type="component" value="Chromosome 5"/>
</dbReference>
<gene>
    <name evidence="1" type="ORF">MML48_5g00013050</name>
</gene>
<sequence>MSGLNLLVATPYGGAIVSKTSNVTKTGGVYYGQKGKSFSAVLFKGLSTESKKNQDGVGGKLWPRGGRRREPNGGTYATKNETSRKPNPQKTKSFDKRPRPRGNYHSGILAGKEVPGLSEGDAELGSVFVQGSKKQSLNHLLNFHYLPRESQWHSGRSVGTKLGYRWLTTIKHKYNKEQFLQANCQFIVKASGNYKQYMNSPDTLVDWDLVEQVNVQVSDNPSCPICLYPPVAAKMTRCGHVYCWSCILHYLALSDKIWRKCPICFESIHKQDLKSVVSITHPSLTVNDLITFKLMKRLRGSLIAYPAEETIRENDQVIFNMSEKETANIYCKLLLADKNEVLAIIDRERCELQVAFAEDENCPERCFIQEALELLQARENTIFNQLDNKYEKLCSGVSGESSDKQHDRITNRERNESVGSEKLDNDDALVENTNITVEDLDISQSKVNNQQVKYFYFYQASDGQHIYLHAINARMLEHTYGSLEMAPKIITGKIVEKEGGSMTEELRNRLRYLQHLPVTCQFEVAEIQLREPIISKETLNLFHDQLEMRKKRRQKRARDEKRREKRISEEENRIMGKFPDAKICLASIDQFPEVGFEPLVPRAESESTPRSERSLSPAPDGSSSINTPSSSLSGSLSTENEYSGPSFAKMVSSAKKPIQPKWPELKSENKPAPVRLINVTGAKTTPNITRIKKHSDSEPESDDYVPVPQFNRSFGDAIALALEKAAISKDDEGEHAQSGKKKKKNKQKVLFATGMTYSGK</sequence>
<accession>A0ACB9T2G9</accession>
<evidence type="ECO:0000313" key="1">
    <source>
        <dbReference type="EMBL" id="KAI4460960.1"/>
    </source>
</evidence>
<comment type="caution">
    <text evidence="1">The sequence shown here is derived from an EMBL/GenBank/DDBJ whole genome shotgun (WGS) entry which is preliminary data.</text>
</comment>
<reference evidence="1" key="1">
    <citation type="submission" date="2022-04" db="EMBL/GenBank/DDBJ databases">
        <title>Chromosome-scale genome assembly of Holotrichia oblita Faldermann.</title>
        <authorList>
            <person name="Rongchong L."/>
        </authorList>
    </citation>
    <scope>NUCLEOTIDE SEQUENCE</scope>
    <source>
        <strain evidence="1">81SQS9</strain>
    </source>
</reference>
<keyword evidence="2" id="KW-1185">Reference proteome</keyword>
<evidence type="ECO:0000313" key="2">
    <source>
        <dbReference type="Proteomes" id="UP001056778"/>
    </source>
</evidence>
<name>A0ACB9T2G9_HOLOL</name>
<proteinExistence type="predicted"/>
<protein>
    <submittedName>
        <fullName evidence="1">Ring finger 10 family member</fullName>
    </submittedName>
</protein>
<organism evidence="1 2">
    <name type="scientific">Holotrichia oblita</name>
    <name type="common">Chafer beetle</name>
    <dbReference type="NCBI Taxonomy" id="644536"/>
    <lineage>
        <taxon>Eukaryota</taxon>
        <taxon>Metazoa</taxon>
        <taxon>Ecdysozoa</taxon>
        <taxon>Arthropoda</taxon>
        <taxon>Hexapoda</taxon>
        <taxon>Insecta</taxon>
        <taxon>Pterygota</taxon>
        <taxon>Neoptera</taxon>
        <taxon>Endopterygota</taxon>
        <taxon>Coleoptera</taxon>
        <taxon>Polyphaga</taxon>
        <taxon>Scarabaeiformia</taxon>
        <taxon>Scarabaeidae</taxon>
        <taxon>Melolonthinae</taxon>
        <taxon>Holotrichia</taxon>
    </lineage>
</organism>